<proteinExistence type="predicted"/>
<gene>
    <name evidence="2" type="ORF">BC938DRAFT_475013</name>
</gene>
<protein>
    <submittedName>
        <fullName evidence="2">Uncharacterized protein</fullName>
    </submittedName>
</protein>
<dbReference type="Proteomes" id="UP000274822">
    <property type="component" value="Unassembled WGS sequence"/>
</dbReference>
<comment type="caution">
    <text evidence="2">The sequence shown here is derived from an EMBL/GenBank/DDBJ whole genome shotgun (WGS) entry which is preliminary data.</text>
</comment>
<evidence type="ECO:0000313" key="3">
    <source>
        <dbReference type="Proteomes" id="UP000274822"/>
    </source>
</evidence>
<feature type="region of interest" description="Disordered" evidence="1">
    <location>
        <begin position="1"/>
        <end position="43"/>
    </location>
</feature>
<dbReference type="EMBL" id="RBNJ01019527">
    <property type="protein sequence ID" value="RUS23516.1"/>
    <property type="molecule type" value="Genomic_DNA"/>
</dbReference>
<dbReference type="UniPathway" id="UPA00378"/>
<organism evidence="2 3">
    <name type="scientific">Jimgerdemannia flammicorona</name>
    <dbReference type="NCBI Taxonomy" id="994334"/>
    <lineage>
        <taxon>Eukaryota</taxon>
        <taxon>Fungi</taxon>
        <taxon>Fungi incertae sedis</taxon>
        <taxon>Mucoromycota</taxon>
        <taxon>Mucoromycotina</taxon>
        <taxon>Endogonomycetes</taxon>
        <taxon>Endogonales</taxon>
        <taxon>Endogonaceae</taxon>
        <taxon>Jimgerdemannia</taxon>
    </lineage>
</organism>
<accession>A0A433Q175</accession>
<keyword evidence="3" id="KW-1185">Reference proteome</keyword>
<evidence type="ECO:0000256" key="1">
    <source>
        <dbReference type="SAM" id="MobiDB-lite"/>
    </source>
</evidence>
<sequence>MSPPLQRPKARPTTKPSSHTSQIHTISSSQSAHPTSREAKKNFHPHHHKMTPAWVTFPPHSWFYRNQDVLTLVALTLLALLTRLHRIDSPEAFVDGELATRHFRGTFHDVRPPLARLLVALGTVGTHSSTILPIALRTLGAVFGALHSPLAHLTVRTLGYSWLAGVLAGMTVIWGERF</sequence>
<dbReference type="PANTHER" id="PTHR10050">
    <property type="entry name" value="DOLICHYL-PHOSPHATE-MANNOSE--PROTEIN MANNOSYLTRANSFERASE"/>
    <property type="match status" value="1"/>
</dbReference>
<evidence type="ECO:0000313" key="2">
    <source>
        <dbReference type="EMBL" id="RUS23516.1"/>
    </source>
</evidence>
<dbReference type="AlphaFoldDB" id="A0A433Q175"/>
<name>A0A433Q175_9FUNG</name>
<dbReference type="InterPro" id="IPR027005">
    <property type="entry name" value="PMT-like"/>
</dbReference>
<reference evidence="2 3" key="1">
    <citation type="journal article" date="2018" name="New Phytol.">
        <title>Phylogenomics of Endogonaceae and evolution of mycorrhizas within Mucoromycota.</title>
        <authorList>
            <person name="Chang Y."/>
            <person name="Desiro A."/>
            <person name="Na H."/>
            <person name="Sandor L."/>
            <person name="Lipzen A."/>
            <person name="Clum A."/>
            <person name="Barry K."/>
            <person name="Grigoriev I.V."/>
            <person name="Martin F.M."/>
            <person name="Stajich J.E."/>
            <person name="Smith M.E."/>
            <person name="Bonito G."/>
            <person name="Spatafora J.W."/>
        </authorList>
    </citation>
    <scope>NUCLEOTIDE SEQUENCE [LARGE SCALE GENOMIC DNA]</scope>
    <source>
        <strain evidence="2 3">AD002</strain>
    </source>
</reference>
<feature type="compositionally biased region" description="Low complexity" evidence="1">
    <location>
        <begin position="17"/>
        <end position="31"/>
    </location>
</feature>